<dbReference type="SUPFAM" id="SSF46785">
    <property type="entry name" value="Winged helix' DNA-binding domain"/>
    <property type="match status" value="1"/>
</dbReference>
<dbReference type="InterPro" id="IPR005119">
    <property type="entry name" value="LysR_subst-bd"/>
</dbReference>
<dbReference type="PROSITE" id="PS50931">
    <property type="entry name" value="HTH_LYSR"/>
    <property type="match status" value="1"/>
</dbReference>
<dbReference type="Gene3D" id="1.10.10.10">
    <property type="entry name" value="Winged helix-like DNA-binding domain superfamily/Winged helix DNA-binding domain"/>
    <property type="match status" value="1"/>
</dbReference>
<comment type="caution">
    <text evidence="6">The sequence shown here is derived from an EMBL/GenBank/DDBJ whole genome shotgun (WGS) entry which is preliminary data.</text>
</comment>
<accession>A0ABX1RJ58</accession>
<dbReference type="InterPro" id="IPR000847">
    <property type="entry name" value="LysR_HTH_N"/>
</dbReference>
<dbReference type="Gene3D" id="3.40.190.10">
    <property type="entry name" value="Periplasmic binding protein-like II"/>
    <property type="match status" value="2"/>
</dbReference>
<dbReference type="PANTHER" id="PTHR30346">
    <property type="entry name" value="TRANSCRIPTIONAL DUAL REGULATOR HCAR-RELATED"/>
    <property type="match status" value="1"/>
</dbReference>
<dbReference type="InterPro" id="IPR036388">
    <property type="entry name" value="WH-like_DNA-bd_sf"/>
</dbReference>
<evidence type="ECO:0000256" key="4">
    <source>
        <dbReference type="ARBA" id="ARBA00023163"/>
    </source>
</evidence>
<evidence type="ECO:0000256" key="1">
    <source>
        <dbReference type="ARBA" id="ARBA00009437"/>
    </source>
</evidence>
<dbReference type="RefSeq" id="WP_169398457.1">
    <property type="nucleotide sequence ID" value="NZ_BAAAJH010000005.1"/>
</dbReference>
<dbReference type="Pfam" id="PF03466">
    <property type="entry name" value="LysR_substrate"/>
    <property type="match status" value="1"/>
</dbReference>
<dbReference type="CDD" id="cd08412">
    <property type="entry name" value="PBP2_PAO1_like"/>
    <property type="match status" value="1"/>
</dbReference>
<evidence type="ECO:0000256" key="3">
    <source>
        <dbReference type="ARBA" id="ARBA00023125"/>
    </source>
</evidence>
<gene>
    <name evidence="6" type="ORF">HF577_25350</name>
</gene>
<reference evidence="6 7" key="1">
    <citation type="submission" date="2020-04" db="EMBL/GenBank/DDBJ databases">
        <authorList>
            <person name="Klaysubun C."/>
            <person name="Duangmal K."/>
            <person name="Lipun K."/>
        </authorList>
    </citation>
    <scope>NUCLEOTIDE SEQUENCE [LARGE SCALE GENOMIC DNA]</scope>
    <source>
        <strain evidence="6 7">JCM 11839</strain>
    </source>
</reference>
<dbReference type="SUPFAM" id="SSF53850">
    <property type="entry name" value="Periplasmic binding protein-like II"/>
    <property type="match status" value="1"/>
</dbReference>
<dbReference type="EMBL" id="JAAXKY010000100">
    <property type="protein sequence ID" value="NMH80402.1"/>
    <property type="molecule type" value="Genomic_DNA"/>
</dbReference>
<evidence type="ECO:0000259" key="5">
    <source>
        <dbReference type="PROSITE" id="PS50931"/>
    </source>
</evidence>
<name>A0ABX1RJ58_9PSEU</name>
<dbReference type="Pfam" id="PF00126">
    <property type="entry name" value="HTH_1"/>
    <property type="match status" value="1"/>
</dbReference>
<dbReference type="PANTHER" id="PTHR30346:SF0">
    <property type="entry name" value="HCA OPERON TRANSCRIPTIONAL ACTIVATOR HCAR"/>
    <property type="match status" value="1"/>
</dbReference>
<evidence type="ECO:0000313" key="7">
    <source>
        <dbReference type="Proteomes" id="UP001296706"/>
    </source>
</evidence>
<evidence type="ECO:0000313" key="6">
    <source>
        <dbReference type="EMBL" id="NMH80402.1"/>
    </source>
</evidence>
<comment type="similarity">
    <text evidence="1">Belongs to the LysR transcriptional regulatory family.</text>
</comment>
<evidence type="ECO:0000256" key="2">
    <source>
        <dbReference type="ARBA" id="ARBA00023015"/>
    </source>
</evidence>
<keyword evidence="3" id="KW-0238">DNA-binding</keyword>
<proteinExistence type="inferred from homology"/>
<protein>
    <submittedName>
        <fullName evidence="6">LysR family transcriptional regulator</fullName>
    </submittedName>
</protein>
<feature type="domain" description="HTH lysR-type" evidence="5">
    <location>
        <begin position="5"/>
        <end position="63"/>
    </location>
</feature>
<keyword evidence="4" id="KW-0804">Transcription</keyword>
<sequence>MVEELSLRQLSHFVAAAEAGSMTKAAQALHVSQSAVSLGVADLERQLGVQLLLRQRAKGLTLTAAGQRLITDARALLGRAEELRVGAQDLGRSPRGRLVVGCFQTIGPFVMPGLLGTFHAEHPGVDLDFVEGSLVDLQSMLLAGRCEVALLYDMDIMSGIERETVYTTTPYVLLAPEHPLADDLSVRLSDLAAHDMIMLDFPPSRHHFSSVLAAAGVIPRIRHSTANFEMVRSLVARGYGFSMLIQRLEVEVSYEGLPLVTRPLADPIDPTPVVLAWPTSVQLTRRAQAFMAHCRKVLQCGPSNRPSWAFLMHRARTSRFTSRGSAPMLAVVTRMQSFEEHR</sequence>
<organism evidence="6 7">
    <name type="scientific">Pseudonocardia xinjiangensis</name>
    <dbReference type="NCBI Taxonomy" id="75289"/>
    <lineage>
        <taxon>Bacteria</taxon>
        <taxon>Bacillati</taxon>
        <taxon>Actinomycetota</taxon>
        <taxon>Actinomycetes</taxon>
        <taxon>Pseudonocardiales</taxon>
        <taxon>Pseudonocardiaceae</taxon>
        <taxon>Pseudonocardia</taxon>
    </lineage>
</organism>
<keyword evidence="2" id="KW-0805">Transcription regulation</keyword>
<keyword evidence="7" id="KW-1185">Reference proteome</keyword>
<dbReference type="InterPro" id="IPR036390">
    <property type="entry name" value="WH_DNA-bd_sf"/>
</dbReference>
<dbReference type="PRINTS" id="PR00039">
    <property type="entry name" value="HTHLYSR"/>
</dbReference>
<dbReference type="Proteomes" id="UP001296706">
    <property type="component" value="Unassembled WGS sequence"/>
</dbReference>